<dbReference type="InterPro" id="IPR041006">
    <property type="entry name" value="Morc_S5"/>
</dbReference>
<dbReference type="GO" id="GO:0031349">
    <property type="term" value="P:positive regulation of defense response"/>
    <property type="evidence" value="ECO:0007669"/>
    <property type="project" value="UniProtKB-ARBA"/>
</dbReference>
<keyword evidence="18" id="KW-1185">Reference proteome</keyword>
<dbReference type="FunFam" id="3.30.565.10:FF:000075">
    <property type="entry name" value="MORC family CW-type zinc finger protein 4"/>
    <property type="match status" value="1"/>
</dbReference>
<keyword evidence="6" id="KW-0227">DNA damage</keyword>
<name>A0AAW1JKC9_SAPOF</name>
<evidence type="ECO:0000256" key="10">
    <source>
        <dbReference type="ARBA" id="ARBA00023054"/>
    </source>
</evidence>
<evidence type="ECO:0000256" key="11">
    <source>
        <dbReference type="ARBA" id="ARBA00023158"/>
    </source>
</evidence>
<dbReference type="Proteomes" id="UP001443914">
    <property type="component" value="Unassembled WGS sequence"/>
</dbReference>
<dbReference type="PANTHER" id="PTHR23336:SF58">
    <property type="entry name" value="PROTEIN MICRORCHIDIA 4"/>
    <property type="match status" value="1"/>
</dbReference>
<feature type="compositionally biased region" description="Polar residues" evidence="15">
    <location>
        <begin position="529"/>
        <end position="538"/>
    </location>
</feature>
<dbReference type="InterPro" id="IPR036890">
    <property type="entry name" value="HATPase_C_sf"/>
</dbReference>
<feature type="coiled-coil region" evidence="14">
    <location>
        <begin position="638"/>
        <end position="749"/>
    </location>
</feature>
<dbReference type="Pfam" id="PF13589">
    <property type="entry name" value="HATPase_c_3"/>
    <property type="match status" value="1"/>
</dbReference>
<keyword evidence="4" id="KW-0547">Nucleotide-binding</keyword>
<evidence type="ECO:0000256" key="3">
    <source>
        <dbReference type="ARBA" id="ARBA00022722"/>
    </source>
</evidence>
<evidence type="ECO:0000256" key="14">
    <source>
        <dbReference type="SAM" id="Coils"/>
    </source>
</evidence>
<evidence type="ECO:0000259" key="16">
    <source>
        <dbReference type="Pfam" id="PF17942"/>
    </source>
</evidence>
<feature type="compositionally biased region" description="Low complexity" evidence="15">
    <location>
        <begin position="544"/>
        <end position="561"/>
    </location>
</feature>
<evidence type="ECO:0000256" key="9">
    <source>
        <dbReference type="ARBA" id="ARBA00022853"/>
    </source>
</evidence>
<dbReference type="Pfam" id="PF17942">
    <property type="entry name" value="Morc6_S5"/>
    <property type="match status" value="1"/>
</dbReference>
<proteinExistence type="inferred from homology"/>
<dbReference type="GO" id="GO:0006325">
    <property type="term" value="P:chromatin organization"/>
    <property type="evidence" value="ECO:0007669"/>
    <property type="project" value="UniProtKB-KW"/>
</dbReference>
<feature type="region of interest" description="Disordered" evidence="15">
    <location>
        <begin position="1"/>
        <end position="54"/>
    </location>
</feature>
<dbReference type="GO" id="GO:0004519">
    <property type="term" value="F:endonuclease activity"/>
    <property type="evidence" value="ECO:0007669"/>
    <property type="project" value="UniProtKB-KW"/>
</dbReference>
<dbReference type="InterPro" id="IPR045261">
    <property type="entry name" value="MORC_ATPase"/>
</dbReference>
<gene>
    <name evidence="17" type="ORF">RND81_07G042900</name>
</gene>
<evidence type="ECO:0000313" key="17">
    <source>
        <dbReference type="EMBL" id="KAK9705248.1"/>
    </source>
</evidence>
<keyword evidence="8" id="KW-0067">ATP-binding</keyword>
<evidence type="ECO:0000313" key="18">
    <source>
        <dbReference type="Proteomes" id="UP001443914"/>
    </source>
</evidence>
<feature type="region of interest" description="Disordered" evidence="15">
    <location>
        <begin position="500"/>
        <end position="602"/>
    </location>
</feature>
<evidence type="ECO:0000256" key="7">
    <source>
        <dbReference type="ARBA" id="ARBA00022801"/>
    </source>
</evidence>
<evidence type="ECO:0000256" key="4">
    <source>
        <dbReference type="ARBA" id="ARBA00022741"/>
    </source>
</evidence>
<dbReference type="GO" id="GO:0005634">
    <property type="term" value="C:nucleus"/>
    <property type="evidence" value="ECO:0007669"/>
    <property type="project" value="UniProtKB-SubCell"/>
</dbReference>
<dbReference type="SUPFAM" id="SSF55874">
    <property type="entry name" value="ATPase domain of HSP90 chaperone/DNA topoisomerase II/histidine kinase"/>
    <property type="match status" value="1"/>
</dbReference>
<sequence>MEFQSVKQETHEDSPPRRLPSRTLRPPPSAPPCDVLELSDSDGENGGASAGLLLPPPPLSKSFWKAGDYEGSPCVDGGWDCYTGGMDHVRVHPKFLHSNATSHKWALGAFAELLDNALDEVCYGASYVHVDMLINKKDGNSMLLVEDNGGGMGPEKMRQCMSLGYSTKSKLANTIGQYGNGFKTSTMRLGADVIVFSCYHGGNGKSVTQSIGLLSYTFLMSTKKEDIVVPILDYELCERDWHKIVRSSADDWNRNVDTIINWSPYSSEAELLQQFNLMKDHGTRVVIYNLWEDDQGQLELEFNADRHDIQLRGVNRDEKNIDMAKKYPNSRHFLTYRHSLRCYVSILYLRLPPNFRIILRGKDVEHHNIVNDMMMAEEVTYRPQPTTDGVPRDTNMVAVVTVGFVKDATAHFDIQGFNVYHKNRLIKPFWRVWNSAGSDGRGVIGVLEANFVEPAHDKQGFERTTVLARLENKLLSMQKTYWYTNCHKIGYAPRRNKAQIEREYRESSPEYTPSSTRSKQKLNTKDNVKSYSPASDNQGGKVVGKGVSVNAKYGNGNAYNGRSREIFEEPSSSSPEDTSYENEVSRVRRRKVNENSHSTPVKDKEIASCPVKKANGGTLQELDVDSGVDPCTLDGHVLDQMKAENRQLKESLEKKEGGILSKCNLERELQLERDKYKSLKTKLQEAKGRIEELNKEQESLIDIFSEERDRRDNEEENLRKRLRDASNLIEELRERARVLESKKSRSSKQ</sequence>
<dbReference type="PANTHER" id="PTHR23336">
    <property type="entry name" value="ZINC FINGER CW-TYPE COILED-COIL DOMAIN PROTEIN 3"/>
    <property type="match status" value="1"/>
</dbReference>
<evidence type="ECO:0000256" key="8">
    <source>
        <dbReference type="ARBA" id="ARBA00022840"/>
    </source>
</evidence>
<feature type="domain" description="Morc S5" evidence="16">
    <location>
        <begin position="338"/>
        <end position="482"/>
    </location>
</feature>
<keyword evidence="3" id="KW-0540">Nuclease</keyword>
<comment type="caution">
    <text evidence="17">The sequence shown here is derived from an EMBL/GenBank/DDBJ whole genome shotgun (WGS) entry which is preliminary data.</text>
</comment>
<dbReference type="GO" id="GO:0031047">
    <property type="term" value="P:regulatory ncRNA-mediated gene silencing"/>
    <property type="evidence" value="ECO:0007669"/>
    <property type="project" value="UniProtKB-KW"/>
</dbReference>
<dbReference type="EMBL" id="JBDFQZ010000007">
    <property type="protein sequence ID" value="KAK9705248.1"/>
    <property type="molecule type" value="Genomic_DNA"/>
</dbReference>
<evidence type="ECO:0000256" key="12">
    <source>
        <dbReference type="ARBA" id="ARBA00023204"/>
    </source>
</evidence>
<protein>
    <recommendedName>
        <fullName evidence="16">Morc S5 domain-containing protein</fullName>
    </recommendedName>
</protein>
<dbReference type="GO" id="GO:0006281">
    <property type="term" value="P:DNA repair"/>
    <property type="evidence" value="ECO:0007669"/>
    <property type="project" value="UniProtKB-KW"/>
</dbReference>
<evidence type="ECO:0000256" key="6">
    <source>
        <dbReference type="ARBA" id="ARBA00022763"/>
    </source>
</evidence>
<evidence type="ECO:0000256" key="13">
    <source>
        <dbReference type="ARBA" id="ARBA00023242"/>
    </source>
</evidence>
<accession>A0AAW1JKC9</accession>
<keyword evidence="11" id="KW-0943">RNA-mediated gene silencing</keyword>
<dbReference type="GO" id="GO:0016887">
    <property type="term" value="F:ATP hydrolysis activity"/>
    <property type="evidence" value="ECO:0007669"/>
    <property type="project" value="InterPro"/>
</dbReference>
<evidence type="ECO:0000256" key="1">
    <source>
        <dbReference type="ARBA" id="ARBA00004123"/>
    </source>
</evidence>
<reference evidence="17" key="1">
    <citation type="submission" date="2024-03" db="EMBL/GenBank/DDBJ databases">
        <title>WGS assembly of Saponaria officinalis var. Norfolk2.</title>
        <authorList>
            <person name="Jenkins J."/>
            <person name="Shu S."/>
            <person name="Grimwood J."/>
            <person name="Barry K."/>
            <person name="Goodstein D."/>
            <person name="Schmutz J."/>
            <person name="Leebens-Mack J."/>
            <person name="Osbourn A."/>
        </authorList>
    </citation>
    <scope>NUCLEOTIDE SEQUENCE [LARGE SCALE GENOMIC DNA]</scope>
    <source>
        <strain evidence="17">JIC</strain>
    </source>
</reference>
<evidence type="ECO:0000256" key="15">
    <source>
        <dbReference type="SAM" id="MobiDB-lite"/>
    </source>
</evidence>
<keyword evidence="12" id="KW-0234">DNA repair</keyword>
<evidence type="ECO:0000256" key="5">
    <source>
        <dbReference type="ARBA" id="ARBA00022759"/>
    </source>
</evidence>
<dbReference type="Gene3D" id="3.30.565.10">
    <property type="entry name" value="Histidine kinase-like ATPase, C-terminal domain"/>
    <property type="match status" value="1"/>
</dbReference>
<keyword evidence="5" id="KW-0255">Endonuclease</keyword>
<comment type="subcellular location">
    <subcellularLocation>
        <location evidence="1">Nucleus</location>
    </subcellularLocation>
</comment>
<dbReference type="GO" id="GO:0005524">
    <property type="term" value="F:ATP binding"/>
    <property type="evidence" value="ECO:0007669"/>
    <property type="project" value="UniProtKB-KW"/>
</dbReference>
<keyword evidence="13" id="KW-0539">Nucleus</keyword>
<keyword evidence="7" id="KW-0378">Hydrolase</keyword>
<organism evidence="17 18">
    <name type="scientific">Saponaria officinalis</name>
    <name type="common">Common soapwort</name>
    <name type="synonym">Lychnis saponaria</name>
    <dbReference type="NCBI Taxonomy" id="3572"/>
    <lineage>
        <taxon>Eukaryota</taxon>
        <taxon>Viridiplantae</taxon>
        <taxon>Streptophyta</taxon>
        <taxon>Embryophyta</taxon>
        <taxon>Tracheophyta</taxon>
        <taxon>Spermatophyta</taxon>
        <taxon>Magnoliopsida</taxon>
        <taxon>eudicotyledons</taxon>
        <taxon>Gunneridae</taxon>
        <taxon>Pentapetalae</taxon>
        <taxon>Caryophyllales</taxon>
        <taxon>Caryophyllaceae</taxon>
        <taxon>Caryophylleae</taxon>
        <taxon>Saponaria</taxon>
    </lineage>
</organism>
<comment type="similarity">
    <text evidence="2">Belongs to the MORC ATPase protein family.</text>
</comment>
<keyword evidence="9" id="KW-0156">Chromatin regulator</keyword>
<dbReference type="AlphaFoldDB" id="A0AAW1JKC9"/>
<evidence type="ECO:0000256" key="2">
    <source>
        <dbReference type="ARBA" id="ARBA00007845"/>
    </source>
</evidence>
<keyword evidence="10 14" id="KW-0175">Coiled coil</keyword>